<evidence type="ECO:0000313" key="1">
    <source>
        <dbReference type="EMBL" id="MDX8524251.1"/>
    </source>
</evidence>
<dbReference type="Proteomes" id="UP001276840">
    <property type="component" value="Unassembled WGS sequence"/>
</dbReference>
<dbReference type="GO" id="GO:0008168">
    <property type="term" value="F:methyltransferase activity"/>
    <property type="evidence" value="ECO:0007669"/>
    <property type="project" value="UniProtKB-KW"/>
</dbReference>
<accession>A0ABU4ZFW4</accession>
<proteinExistence type="predicted"/>
<protein>
    <submittedName>
        <fullName evidence="1">Class I SAM-dependent methyltransferase</fullName>
        <ecNumber evidence="1">2.1.-.-</ecNumber>
    </submittedName>
</protein>
<comment type="caution">
    <text evidence="1">The sequence shown here is derived from an EMBL/GenBank/DDBJ whole genome shotgun (WGS) entry which is preliminary data.</text>
</comment>
<keyword evidence="2" id="KW-1185">Reference proteome</keyword>
<dbReference type="EMBL" id="JAVIJF010000004">
    <property type="protein sequence ID" value="MDX8524251.1"/>
    <property type="molecule type" value="Genomic_DNA"/>
</dbReference>
<organism evidence="1 2">
    <name type="scientific">Mesorhizobium montanum</name>
    <dbReference type="NCBI Taxonomy" id="3072323"/>
    <lineage>
        <taxon>Bacteria</taxon>
        <taxon>Pseudomonadati</taxon>
        <taxon>Pseudomonadota</taxon>
        <taxon>Alphaproteobacteria</taxon>
        <taxon>Hyphomicrobiales</taxon>
        <taxon>Phyllobacteriaceae</taxon>
        <taxon>Mesorhizobium</taxon>
    </lineage>
</organism>
<name>A0ABU4ZFW4_9HYPH</name>
<keyword evidence="1" id="KW-0489">Methyltransferase</keyword>
<sequence>MEHLVQPVLDGKSLITAKMIAGSLHRGKPEHHGEAFETARAELALILLTTQQQVEQQKDPAEIVRRLLSLLSALRSRVHPDVWQALIPVAQNHAVLEYFLQDPLTHWSFTKPRGYSGDAQLLDYIYCDPHVADDVAGASETGKALYSHTQNVPSCVAARERRDLLTGYVDETATKSGPEAEVLAIAAGHLREANRSTALAEGRLKRWVALDQDPQSVGLITRDFQGTAVEAVDGSVRTVLTRGHKLGKFDLIYASGLYDYLQHNVAVKLTKTCLQMLKPNGRFLFANYADGTPDAGYRETFMDWVLLLRSEADMWNIINASVDRNTVEAQVFYGENRNVLYGVVEKRG</sequence>
<evidence type="ECO:0000313" key="2">
    <source>
        <dbReference type="Proteomes" id="UP001276840"/>
    </source>
</evidence>
<reference evidence="1 2" key="1">
    <citation type="submission" date="2023-08" db="EMBL/GenBank/DDBJ databases">
        <title>Implementing the SeqCode for naming new Mesorhizobium species isolated from Vachellia karroo root nodules.</title>
        <authorList>
            <person name="Van Lill M."/>
        </authorList>
    </citation>
    <scope>NUCLEOTIDE SEQUENCE [LARGE SCALE GENOMIC DNA]</scope>
    <source>
        <strain evidence="1 2">MSK 1335</strain>
    </source>
</reference>
<gene>
    <name evidence="1" type="ORF">RFM68_07025</name>
</gene>
<dbReference type="GO" id="GO:0032259">
    <property type="term" value="P:methylation"/>
    <property type="evidence" value="ECO:0007669"/>
    <property type="project" value="UniProtKB-KW"/>
</dbReference>
<dbReference type="SUPFAM" id="SSF53335">
    <property type="entry name" value="S-adenosyl-L-methionine-dependent methyltransferases"/>
    <property type="match status" value="1"/>
</dbReference>
<dbReference type="Gene3D" id="3.40.50.150">
    <property type="entry name" value="Vaccinia Virus protein VP39"/>
    <property type="match status" value="1"/>
</dbReference>
<dbReference type="InterPro" id="IPR029063">
    <property type="entry name" value="SAM-dependent_MTases_sf"/>
</dbReference>
<keyword evidence="1" id="KW-0808">Transferase</keyword>
<dbReference type="EC" id="2.1.-.-" evidence="1"/>
<dbReference type="RefSeq" id="WP_320231985.1">
    <property type="nucleotide sequence ID" value="NZ_JAVIJF010000004.1"/>
</dbReference>